<keyword evidence="1" id="KW-0732">Signal</keyword>
<evidence type="ECO:0000256" key="1">
    <source>
        <dbReference type="SAM" id="SignalP"/>
    </source>
</evidence>
<dbReference type="InterPro" id="IPR011990">
    <property type="entry name" value="TPR-like_helical_dom_sf"/>
</dbReference>
<dbReference type="EMBL" id="JACICF010000001">
    <property type="protein sequence ID" value="MBB3763354.1"/>
    <property type="molecule type" value="Genomic_DNA"/>
</dbReference>
<organism evidence="2 3">
    <name type="scientific">Sphingomicrobium lutaoense</name>
    <dbReference type="NCBI Taxonomy" id="515949"/>
    <lineage>
        <taxon>Bacteria</taxon>
        <taxon>Pseudomonadati</taxon>
        <taxon>Pseudomonadota</taxon>
        <taxon>Alphaproteobacteria</taxon>
        <taxon>Sphingomonadales</taxon>
        <taxon>Sphingomonadaceae</taxon>
        <taxon>Sphingomicrobium</taxon>
    </lineage>
</organism>
<feature type="chain" id="PRO_5032578771" evidence="1">
    <location>
        <begin position="25"/>
        <end position="524"/>
    </location>
</feature>
<dbReference type="Gene3D" id="1.25.40.10">
    <property type="entry name" value="Tetratricopeptide repeat domain"/>
    <property type="match status" value="1"/>
</dbReference>
<dbReference type="RefSeq" id="WP_183932707.1">
    <property type="nucleotide sequence ID" value="NZ_JACICF010000001.1"/>
</dbReference>
<protein>
    <submittedName>
        <fullName evidence="2">Tetratricopeptide (TPR) repeat protein</fullName>
    </submittedName>
</protein>
<proteinExistence type="predicted"/>
<dbReference type="SUPFAM" id="SSF48452">
    <property type="entry name" value="TPR-like"/>
    <property type="match status" value="1"/>
</dbReference>
<evidence type="ECO:0000313" key="2">
    <source>
        <dbReference type="EMBL" id="MBB3763354.1"/>
    </source>
</evidence>
<reference evidence="2 3" key="1">
    <citation type="submission" date="2020-08" db="EMBL/GenBank/DDBJ databases">
        <title>Genomic Encyclopedia of Type Strains, Phase IV (KMG-IV): sequencing the most valuable type-strain genomes for metagenomic binning, comparative biology and taxonomic classification.</title>
        <authorList>
            <person name="Goeker M."/>
        </authorList>
    </citation>
    <scope>NUCLEOTIDE SEQUENCE [LARGE SCALE GENOMIC DNA]</scope>
    <source>
        <strain evidence="2 3">DSM 24194</strain>
    </source>
</reference>
<dbReference type="Proteomes" id="UP000578569">
    <property type="component" value="Unassembled WGS sequence"/>
</dbReference>
<sequence length="524" mass="58945">MRGLKLHFLAATVAATMVPGAAMADWYEARTDQFVVYSAGSKSQAERFAGLLERYDRSMRSVQNIPFKPADSDAQRVTVFHWGDGRDIAALAGSRASGVRGFYIPRAGGSVAFSPLRGDRRVGSREAHKKRVKLDVNSILLHEYAHHFMFQHFAATYPGWYREGFAEFYGQMTFDDDGSFHLGNPPQYRGEFLKSGPPYPVKRIFETERKLTGLDQANWYSTGWLLVHYLTFAPERQGQLGTFLKLINEGVASMDAAKQAFGDLDKLNGDVRSYLGDDLPGYDVIPANYSEPEVELRKLTDEEEDIIEYRMRSKRGVDRDEARSIARAVRDKASLQTNSPLVALTLAEAEFDAREYDRAEAAARRVIALDDDISEGHLYLARIAVEHAEDGQGDWQTARRHFIAAADRDRSDARPFFEYYMTYLDEGVEPPEDAIIALETAYRLSPYDSQVRFILVRQLAREGKAEIAARLLNPLVFAPHGNDDVEQLRKAMELLAEGKAEEGTAIIDQQYAKAKVEAEEAEEG</sequence>
<comment type="caution">
    <text evidence="2">The sequence shown here is derived from an EMBL/GenBank/DDBJ whole genome shotgun (WGS) entry which is preliminary data.</text>
</comment>
<evidence type="ECO:0000313" key="3">
    <source>
        <dbReference type="Proteomes" id="UP000578569"/>
    </source>
</evidence>
<dbReference type="AlphaFoldDB" id="A0A839Z424"/>
<keyword evidence="3" id="KW-1185">Reference proteome</keyword>
<feature type="signal peptide" evidence="1">
    <location>
        <begin position="1"/>
        <end position="24"/>
    </location>
</feature>
<accession>A0A839Z424</accession>
<name>A0A839Z424_9SPHN</name>
<gene>
    <name evidence="2" type="ORF">FHS50_000377</name>
</gene>